<comment type="subcellular location">
    <subcellularLocation>
        <location evidence="1">Cytoplasm</location>
    </subcellularLocation>
</comment>
<dbReference type="AlphaFoldDB" id="A0A8S1NJ38"/>
<organism evidence="9 10">
    <name type="scientific">Paramecium primaurelia</name>
    <dbReference type="NCBI Taxonomy" id="5886"/>
    <lineage>
        <taxon>Eukaryota</taxon>
        <taxon>Sar</taxon>
        <taxon>Alveolata</taxon>
        <taxon>Ciliophora</taxon>
        <taxon>Intramacronucleata</taxon>
        <taxon>Oligohymenophorea</taxon>
        <taxon>Peniculida</taxon>
        <taxon>Parameciidae</taxon>
        <taxon>Paramecium</taxon>
    </lineage>
</organism>
<dbReference type="GO" id="GO:0031122">
    <property type="term" value="P:cytoplasmic microtubule organization"/>
    <property type="evidence" value="ECO:0007669"/>
    <property type="project" value="TreeGrafter"/>
</dbReference>
<evidence type="ECO:0000256" key="2">
    <source>
        <dbReference type="ARBA" id="ARBA00009021"/>
    </source>
</evidence>
<dbReference type="OMA" id="MPCDKCE"/>
<comment type="similarity">
    <text evidence="2">Belongs to the CRIPT family.</text>
</comment>
<dbReference type="GO" id="GO:0005681">
    <property type="term" value="C:spliceosomal complex"/>
    <property type="evidence" value="ECO:0007669"/>
    <property type="project" value="UniProtKB-KW"/>
</dbReference>
<dbReference type="Proteomes" id="UP000688137">
    <property type="component" value="Unassembled WGS sequence"/>
</dbReference>
<keyword evidence="7" id="KW-0508">mRNA splicing</keyword>
<evidence type="ECO:0000256" key="4">
    <source>
        <dbReference type="ARBA" id="ARBA00022490"/>
    </source>
</evidence>
<dbReference type="PANTHER" id="PTHR11805">
    <property type="entry name" value="CYSTEINE-RICH PDZ-BINDING PROTEIN"/>
    <property type="match status" value="1"/>
</dbReference>
<reference evidence="9" key="1">
    <citation type="submission" date="2021-01" db="EMBL/GenBank/DDBJ databases">
        <authorList>
            <consortium name="Genoscope - CEA"/>
            <person name="William W."/>
        </authorList>
    </citation>
    <scope>NUCLEOTIDE SEQUENCE</scope>
</reference>
<dbReference type="GO" id="GO:0008380">
    <property type="term" value="P:RNA splicing"/>
    <property type="evidence" value="ECO:0007669"/>
    <property type="project" value="UniProtKB-KW"/>
</dbReference>
<proteinExistence type="inferred from homology"/>
<evidence type="ECO:0000313" key="10">
    <source>
        <dbReference type="Proteomes" id="UP000688137"/>
    </source>
</evidence>
<gene>
    <name evidence="9" type="ORF">PPRIM_AZ9-3.1.T0910123</name>
</gene>
<evidence type="ECO:0000256" key="7">
    <source>
        <dbReference type="ARBA" id="ARBA00023187"/>
    </source>
</evidence>
<protein>
    <recommendedName>
        <fullName evidence="3">Cysteine-rich PDZ-binding protein</fullName>
    </recommendedName>
    <alternativeName>
        <fullName evidence="8">Cysteine-rich interactor of PDZ three</fullName>
    </alternativeName>
</protein>
<keyword evidence="6" id="KW-0747">Spliceosome</keyword>
<keyword evidence="4" id="KW-0963">Cytoplasm</keyword>
<evidence type="ECO:0000256" key="1">
    <source>
        <dbReference type="ARBA" id="ARBA00004496"/>
    </source>
</evidence>
<evidence type="ECO:0000256" key="5">
    <source>
        <dbReference type="ARBA" id="ARBA00022664"/>
    </source>
</evidence>
<dbReference type="Pfam" id="PF10235">
    <property type="entry name" value="Cript"/>
    <property type="match status" value="1"/>
</dbReference>
<keyword evidence="10" id="KW-1185">Reference proteome</keyword>
<sequence length="91" mass="10630">MVCDKCQEKLTKLATPDVWDKDNKNKKPGMILPSFNKNKFDPMGKNKCQKCKKRQVQKNEKFCQECAYKDGICKMCGVKVLETKFYRQSNV</sequence>
<evidence type="ECO:0000256" key="3">
    <source>
        <dbReference type="ARBA" id="ARBA00018615"/>
    </source>
</evidence>
<keyword evidence="5" id="KW-0507">mRNA processing</keyword>
<dbReference type="EMBL" id="CAJJDM010000094">
    <property type="protein sequence ID" value="CAD8092778.1"/>
    <property type="molecule type" value="Genomic_DNA"/>
</dbReference>
<dbReference type="GO" id="GO:0005737">
    <property type="term" value="C:cytoplasm"/>
    <property type="evidence" value="ECO:0007669"/>
    <property type="project" value="UniProtKB-SubCell"/>
</dbReference>
<name>A0A8S1NJ38_PARPR</name>
<dbReference type="GO" id="GO:0008017">
    <property type="term" value="F:microtubule binding"/>
    <property type="evidence" value="ECO:0007669"/>
    <property type="project" value="TreeGrafter"/>
</dbReference>
<evidence type="ECO:0000256" key="8">
    <source>
        <dbReference type="ARBA" id="ARBA00032518"/>
    </source>
</evidence>
<dbReference type="GO" id="GO:0006397">
    <property type="term" value="P:mRNA processing"/>
    <property type="evidence" value="ECO:0007669"/>
    <property type="project" value="UniProtKB-KW"/>
</dbReference>
<comment type="caution">
    <text evidence="9">The sequence shown here is derived from an EMBL/GenBank/DDBJ whole genome shotgun (WGS) entry which is preliminary data.</text>
</comment>
<dbReference type="InterPro" id="IPR019367">
    <property type="entry name" value="PDZ-binding_CRIPT"/>
</dbReference>
<dbReference type="PANTHER" id="PTHR11805:SF1">
    <property type="entry name" value="CYSTEINE-RICH PDZ-BINDING PROTEIN"/>
    <property type="match status" value="1"/>
</dbReference>
<accession>A0A8S1NJ38</accession>
<evidence type="ECO:0000256" key="6">
    <source>
        <dbReference type="ARBA" id="ARBA00022728"/>
    </source>
</evidence>
<evidence type="ECO:0000313" key="9">
    <source>
        <dbReference type="EMBL" id="CAD8092778.1"/>
    </source>
</evidence>